<accession>A6GB24</accession>
<comment type="caution">
    <text evidence="1">The sequence shown here is derived from an EMBL/GenBank/DDBJ whole genome shotgun (WGS) entry which is preliminary data.</text>
</comment>
<gene>
    <name evidence="1" type="ORF">PPSIR1_37494</name>
</gene>
<dbReference type="Proteomes" id="UP000005801">
    <property type="component" value="Unassembled WGS sequence"/>
</dbReference>
<dbReference type="EMBL" id="ABCS01000055">
    <property type="protein sequence ID" value="EDM76906.1"/>
    <property type="molecule type" value="Genomic_DNA"/>
</dbReference>
<evidence type="ECO:0000313" key="1">
    <source>
        <dbReference type="EMBL" id="EDM76906.1"/>
    </source>
</evidence>
<proteinExistence type="predicted"/>
<dbReference type="STRING" id="391625.PPSIR1_37494"/>
<sequence>MAANRRRHRVFFTRHTEYHLRGDECVGVRERSTGEWLADHAALRLHALQLPAVLDSASWVGRRIHFWGSATDVLTSPVVSVGRPERDEVYAYVSQARAGSIARASVDLEEHEPPRVGLDGCLPAL</sequence>
<organism evidence="1 2">
    <name type="scientific">Plesiocystis pacifica SIR-1</name>
    <dbReference type="NCBI Taxonomy" id="391625"/>
    <lineage>
        <taxon>Bacteria</taxon>
        <taxon>Pseudomonadati</taxon>
        <taxon>Myxococcota</taxon>
        <taxon>Polyangia</taxon>
        <taxon>Nannocystales</taxon>
        <taxon>Nannocystaceae</taxon>
        <taxon>Plesiocystis</taxon>
    </lineage>
</organism>
<name>A6GB24_9BACT</name>
<keyword evidence="2" id="KW-1185">Reference proteome</keyword>
<dbReference type="AlphaFoldDB" id="A6GB24"/>
<dbReference type="RefSeq" id="WP_006973915.1">
    <property type="nucleotide sequence ID" value="NZ_ABCS01000055.1"/>
</dbReference>
<protein>
    <submittedName>
        <fullName evidence="1">Uncharacterized protein</fullName>
    </submittedName>
</protein>
<reference evidence="1 2" key="1">
    <citation type="submission" date="2007-06" db="EMBL/GenBank/DDBJ databases">
        <authorList>
            <person name="Shimkets L."/>
            <person name="Ferriera S."/>
            <person name="Johnson J."/>
            <person name="Kravitz S."/>
            <person name="Beeson K."/>
            <person name="Sutton G."/>
            <person name="Rogers Y.-H."/>
            <person name="Friedman R."/>
            <person name="Frazier M."/>
            <person name="Venter J.C."/>
        </authorList>
    </citation>
    <scope>NUCLEOTIDE SEQUENCE [LARGE SCALE GENOMIC DNA]</scope>
    <source>
        <strain evidence="1 2">SIR-1</strain>
    </source>
</reference>
<dbReference type="OrthoDB" id="5516780at2"/>
<evidence type="ECO:0000313" key="2">
    <source>
        <dbReference type="Proteomes" id="UP000005801"/>
    </source>
</evidence>